<sequence length="199" mass="21499">AQAIGLKVFTGFVYPGVGSSYNDDDLGQKRGGVLYFYNDTHVVLYGASNAEGTGAGIIFTGQFSYTRDQQEFSTVASVRVRVWHPGDFPVPVFQSGWLFMSAGSKGTTFIEVPHGLGSEPDYVLVHVRGNDGGLYGLVGEAQGSSMSREHYSAGLTSSWGGVMFGYNDTIVRILAPSTDDSDGKLFMENNYIYCTIIDP</sequence>
<reference evidence="1 2" key="1">
    <citation type="submission" date="2024-11" db="EMBL/GenBank/DDBJ databases">
        <title>Chromosome-level genome assembly of the freshwater bivalve Anodonta woodiana.</title>
        <authorList>
            <person name="Chen X."/>
        </authorList>
    </citation>
    <scope>NUCLEOTIDE SEQUENCE [LARGE SCALE GENOMIC DNA]</scope>
    <source>
        <strain evidence="1">MN2024</strain>
        <tissue evidence="1">Gills</tissue>
    </source>
</reference>
<protein>
    <submittedName>
        <fullName evidence="1">Uncharacterized protein</fullName>
    </submittedName>
</protein>
<organism evidence="1 2">
    <name type="scientific">Sinanodonta woodiana</name>
    <name type="common">Chinese pond mussel</name>
    <name type="synonym">Anodonta woodiana</name>
    <dbReference type="NCBI Taxonomy" id="1069815"/>
    <lineage>
        <taxon>Eukaryota</taxon>
        <taxon>Metazoa</taxon>
        <taxon>Spiralia</taxon>
        <taxon>Lophotrochozoa</taxon>
        <taxon>Mollusca</taxon>
        <taxon>Bivalvia</taxon>
        <taxon>Autobranchia</taxon>
        <taxon>Heteroconchia</taxon>
        <taxon>Palaeoheterodonta</taxon>
        <taxon>Unionida</taxon>
        <taxon>Unionoidea</taxon>
        <taxon>Unionidae</taxon>
        <taxon>Unioninae</taxon>
        <taxon>Sinanodonta</taxon>
    </lineage>
</organism>
<comment type="caution">
    <text evidence="1">The sequence shown here is derived from an EMBL/GenBank/DDBJ whole genome shotgun (WGS) entry which is preliminary data.</text>
</comment>
<dbReference type="Proteomes" id="UP001634394">
    <property type="component" value="Unassembled WGS sequence"/>
</dbReference>
<dbReference type="AlphaFoldDB" id="A0ABD3T7L8"/>
<feature type="non-terminal residue" evidence="1">
    <location>
        <position position="1"/>
    </location>
</feature>
<keyword evidence="2" id="KW-1185">Reference proteome</keyword>
<evidence type="ECO:0000313" key="1">
    <source>
        <dbReference type="EMBL" id="KAL3832598.1"/>
    </source>
</evidence>
<name>A0ABD3T7L8_SINWO</name>
<gene>
    <name evidence="1" type="ORF">ACJMK2_024230</name>
</gene>
<dbReference type="EMBL" id="JBJQND010000019">
    <property type="protein sequence ID" value="KAL3832598.1"/>
    <property type="molecule type" value="Genomic_DNA"/>
</dbReference>
<proteinExistence type="predicted"/>
<accession>A0ABD3T7L8</accession>
<evidence type="ECO:0000313" key="2">
    <source>
        <dbReference type="Proteomes" id="UP001634394"/>
    </source>
</evidence>